<keyword evidence="1" id="KW-1133">Transmembrane helix</keyword>
<reference evidence="2 3" key="1">
    <citation type="submission" date="2019-12" db="EMBL/GenBank/DDBJ databases">
        <title>Genome sequencing and assembly of endphytes of Porphyra tenera.</title>
        <authorList>
            <person name="Park J.M."/>
            <person name="Shin R."/>
            <person name="Jo S.H."/>
        </authorList>
    </citation>
    <scope>NUCLEOTIDE SEQUENCE [LARGE SCALE GENOMIC DNA]</scope>
    <source>
        <strain evidence="2 3">GPM4</strain>
    </source>
</reference>
<evidence type="ECO:0000313" key="2">
    <source>
        <dbReference type="EMBL" id="QHJ10390.1"/>
    </source>
</evidence>
<dbReference type="Proteomes" id="UP000464524">
    <property type="component" value="Chromosome"/>
</dbReference>
<dbReference type="KEGG" id="pmes:FX988_00602"/>
<name>A0A857JGT6_9ALTE</name>
<protein>
    <submittedName>
        <fullName evidence="2">Uncharacterized protein</fullName>
    </submittedName>
</protein>
<keyword evidence="3" id="KW-1185">Reference proteome</keyword>
<sequence>MQLLDSIIFFVILSSYLLILFSIFTIVRVKPLEVAKAKGDLGLTRLFCYLLKTM</sequence>
<evidence type="ECO:0000256" key="1">
    <source>
        <dbReference type="SAM" id="Phobius"/>
    </source>
</evidence>
<organism evidence="2 3">
    <name type="scientific">Paraglaciecola mesophila</name>
    <dbReference type="NCBI Taxonomy" id="197222"/>
    <lineage>
        <taxon>Bacteria</taxon>
        <taxon>Pseudomonadati</taxon>
        <taxon>Pseudomonadota</taxon>
        <taxon>Gammaproteobacteria</taxon>
        <taxon>Alteromonadales</taxon>
        <taxon>Alteromonadaceae</taxon>
        <taxon>Paraglaciecola</taxon>
    </lineage>
</organism>
<evidence type="ECO:0000313" key="3">
    <source>
        <dbReference type="Proteomes" id="UP000464524"/>
    </source>
</evidence>
<dbReference type="EMBL" id="CP047656">
    <property type="protein sequence ID" value="QHJ10390.1"/>
    <property type="molecule type" value="Genomic_DNA"/>
</dbReference>
<proteinExistence type="predicted"/>
<accession>A0A857JGT6</accession>
<dbReference type="AlphaFoldDB" id="A0A857JGT6"/>
<keyword evidence="1" id="KW-0812">Transmembrane</keyword>
<feature type="transmembrane region" description="Helical" evidence="1">
    <location>
        <begin position="6"/>
        <end position="27"/>
    </location>
</feature>
<keyword evidence="1" id="KW-0472">Membrane</keyword>
<gene>
    <name evidence="2" type="ORF">FX988_00602</name>
</gene>